<comment type="caution">
    <text evidence="1">The sequence shown here is derived from an EMBL/GenBank/DDBJ whole genome shotgun (WGS) entry which is preliminary data.</text>
</comment>
<accession>A0A2P2DVZ8</accession>
<proteinExistence type="predicted"/>
<dbReference type="AlphaFoldDB" id="A0A2P2DVZ8"/>
<keyword evidence="2" id="KW-1185">Reference proteome</keyword>
<dbReference type="EMBL" id="BFBB01000002">
    <property type="protein sequence ID" value="GBF48803.1"/>
    <property type="molecule type" value="Genomic_DNA"/>
</dbReference>
<protein>
    <submittedName>
        <fullName evidence="1">Uncharacterized protein</fullName>
    </submittedName>
</protein>
<reference evidence="1 2" key="1">
    <citation type="submission" date="2018-02" db="EMBL/GenBank/DDBJ databases">
        <title>Novel Leptospira species isolated from soil and water in Japan.</title>
        <authorList>
            <person name="Nakao R."/>
            <person name="Masuzawa T."/>
        </authorList>
    </citation>
    <scope>NUCLEOTIDE SEQUENCE [LARGE SCALE GENOMIC DNA]</scope>
    <source>
        <strain evidence="1 2">YH101</strain>
    </source>
</reference>
<gene>
    <name evidence="1" type="ORF">LPTSP4_03030</name>
</gene>
<evidence type="ECO:0000313" key="1">
    <source>
        <dbReference type="EMBL" id="GBF48803.1"/>
    </source>
</evidence>
<evidence type="ECO:0000313" key="2">
    <source>
        <dbReference type="Proteomes" id="UP000245133"/>
    </source>
</evidence>
<name>A0A2P2DVZ8_9LEPT</name>
<dbReference type="SUPFAM" id="SSF53756">
    <property type="entry name" value="UDP-Glycosyltransferase/glycogen phosphorylase"/>
    <property type="match status" value="1"/>
</dbReference>
<sequence length="417" mass="48464">MNVSVNPPSISFFTSATFRTETIDQRKFDKFTDSLGYFLKRKQISYSVFETGYRGDFRYPRYFPSKILSPFILHWIAIKSLFLAKFPKELNELKGLDDLYSYLKKYSDLMSINDFRSLLKRALLIKNWSEYLKEILKKEKPKLVFLNASYGPFGMAICLASRELGITSVDVQHGVSGKYHFGYGSWHNVPQNTGYEVLPRVFWTWTKFDYDAIREWTEASANVHEPIVGGNPFLSLFKIESSLSLVEDARVKLKENFKSQWKNVLITLQPHDKLHPIQKKIIEFRIPNVRFWIRLHPDMKREEKEILRTLSELSGEIETDLANSLPLYTLLECMNLHITSSSATVFEAQQFGVHTLICDSNSSYFFEDVIKEGMASVIKEDEISEIKIKEYLNIKSDQKQKSTDIETAINTLVKKFV</sequence>
<dbReference type="Proteomes" id="UP000245133">
    <property type="component" value="Unassembled WGS sequence"/>
</dbReference>
<organism evidence="1 2">
    <name type="scientific">Leptospira ryugenii</name>
    <dbReference type="NCBI Taxonomy" id="1917863"/>
    <lineage>
        <taxon>Bacteria</taxon>
        <taxon>Pseudomonadati</taxon>
        <taxon>Spirochaetota</taxon>
        <taxon>Spirochaetia</taxon>
        <taxon>Leptospirales</taxon>
        <taxon>Leptospiraceae</taxon>
        <taxon>Leptospira</taxon>
    </lineage>
</organism>